<evidence type="ECO:0000256" key="13">
    <source>
        <dbReference type="ARBA" id="ARBA00032230"/>
    </source>
</evidence>
<evidence type="ECO:0000256" key="8">
    <source>
        <dbReference type="ARBA" id="ARBA00022801"/>
    </source>
</evidence>
<comment type="catalytic activity">
    <reaction evidence="1">
        <text>Hydrolysis of terminal non-reducing beta-D-galactose residues in beta-D-galactosides.</text>
        <dbReference type="EC" id="3.2.1.23"/>
    </reaction>
</comment>
<dbReference type="InterPro" id="IPR006101">
    <property type="entry name" value="Glyco_hydro_2"/>
</dbReference>
<keyword evidence="17" id="KW-1185">Reference proteome</keyword>
<dbReference type="InterPro" id="IPR014718">
    <property type="entry name" value="GH-type_carb-bd"/>
</dbReference>
<dbReference type="Gene3D" id="2.60.120.260">
    <property type="entry name" value="Galactose-binding domain-like"/>
    <property type="match status" value="2"/>
</dbReference>
<dbReference type="EC" id="3.2.1.23" evidence="6"/>
<dbReference type="InterPro" id="IPR017853">
    <property type="entry name" value="GH"/>
</dbReference>
<comment type="cofactor">
    <cofactor evidence="2">
        <name>Ca(2+)</name>
        <dbReference type="ChEBI" id="CHEBI:29108"/>
    </cofactor>
</comment>
<dbReference type="SUPFAM" id="SSF74650">
    <property type="entry name" value="Galactose mutarotase-like"/>
    <property type="match status" value="1"/>
</dbReference>
<dbReference type="InterPro" id="IPR011013">
    <property type="entry name" value="Gal_mutarotase_sf_dom"/>
</dbReference>
<accession>A0ABR4XMU4</accession>
<dbReference type="SUPFAM" id="SSF51445">
    <property type="entry name" value="(Trans)glycosidases"/>
    <property type="match status" value="1"/>
</dbReference>
<keyword evidence="11" id="KW-0843">Virulence</keyword>
<dbReference type="PRINTS" id="PR00132">
    <property type="entry name" value="GLHYDRLASE2"/>
</dbReference>
<dbReference type="InterPro" id="IPR006104">
    <property type="entry name" value="Glyco_hydro_2_N"/>
</dbReference>
<dbReference type="Pfam" id="PF16353">
    <property type="entry name" value="LacZ_4"/>
    <property type="match status" value="1"/>
</dbReference>
<keyword evidence="12" id="KW-0326">Glycosidase</keyword>
<dbReference type="InterPro" id="IPR004199">
    <property type="entry name" value="B-gal_small/dom_5"/>
</dbReference>
<dbReference type="InterPro" id="IPR008979">
    <property type="entry name" value="Galactose-bd-like_sf"/>
</dbReference>
<dbReference type="Pfam" id="PF00703">
    <property type="entry name" value="Glyco_hydro_2"/>
    <property type="match status" value="1"/>
</dbReference>
<reference evidence="16 17" key="1">
    <citation type="submission" date="2014-08" db="EMBL/GenBank/DDBJ databases">
        <title>Porphyromonas canoris strain:OH2762 Genome sequencing.</title>
        <authorList>
            <person name="Wallis C."/>
            <person name="Deusch O."/>
            <person name="O'Flynn C."/>
            <person name="Davis I."/>
            <person name="Jospin G."/>
            <person name="Darling A.E."/>
            <person name="Coil D.A."/>
            <person name="Alexiev A."/>
            <person name="Horsfall A."/>
            <person name="Kirkwood N."/>
            <person name="Harris S."/>
            <person name="Eisen J.A."/>
        </authorList>
    </citation>
    <scope>NUCLEOTIDE SEQUENCE [LARGE SCALE GENOMIC DNA]</scope>
    <source>
        <strain evidence="17">COT-108 OH2762</strain>
    </source>
</reference>
<comment type="similarity">
    <text evidence="3">Belongs to the peptidase C25 family.</text>
</comment>
<dbReference type="SUPFAM" id="SSF49785">
    <property type="entry name" value="Galactose-binding domain-like"/>
    <property type="match status" value="2"/>
</dbReference>
<feature type="domain" description="F5/8 type C" evidence="15">
    <location>
        <begin position="1189"/>
        <end position="1343"/>
    </location>
</feature>
<comment type="subunit">
    <text evidence="5">Monomer.</text>
</comment>
<evidence type="ECO:0000256" key="1">
    <source>
        <dbReference type="ARBA" id="ARBA00001412"/>
    </source>
</evidence>
<feature type="chain" id="PRO_5045125651" description="beta-galactosidase" evidence="14">
    <location>
        <begin position="20"/>
        <end position="1343"/>
    </location>
</feature>
<dbReference type="InterPro" id="IPR013783">
    <property type="entry name" value="Ig-like_fold"/>
</dbReference>
<proteinExistence type="inferred from homology"/>
<dbReference type="Proteomes" id="UP000030101">
    <property type="component" value="Unassembled WGS sequence"/>
</dbReference>
<evidence type="ECO:0000313" key="17">
    <source>
        <dbReference type="Proteomes" id="UP000030101"/>
    </source>
</evidence>
<dbReference type="Gene3D" id="2.60.40.10">
    <property type="entry name" value="Immunoglobulins"/>
    <property type="match status" value="2"/>
</dbReference>
<dbReference type="Gene3D" id="2.70.98.10">
    <property type="match status" value="1"/>
</dbReference>
<evidence type="ECO:0000256" key="12">
    <source>
        <dbReference type="ARBA" id="ARBA00023295"/>
    </source>
</evidence>
<dbReference type="RefSeq" id="WP_036789096.1">
    <property type="nucleotide sequence ID" value="NZ_JQZV01000003.1"/>
</dbReference>
<dbReference type="InterPro" id="IPR036156">
    <property type="entry name" value="Beta-gal/glucu_dom_sf"/>
</dbReference>
<comment type="similarity">
    <text evidence="4">Belongs to the glycosyl hydrolase 2 family.</text>
</comment>
<gene>
    <name evidence="16" type="ORF">HQ43_02010</name>
</gene>
<dbReference type="Pfam" id="PF00754">
    <property type="entry name" value="F5_F8_type_C"/>
    <property type="match status" value="1"/>
</dbReference>
<keyword evidence="9" id="KW-0788">Thiol protease</keyword>
<dbReference type="InterPro" id="IPR006102">
    <property type="entry name" value="Ig-like_GH2"/>
</dbReference>
<dbReference type="InterPro" id="IPR006103">
    <property type="entry name" value="Glyco_hydro_2_cat"/>
</dbReference>
<evidence type="ECO:0000256" key="6">
    <source>
        <dbReference type="ARBA" id="ARBA00012756"/>
    </source>
</evidence>
<evidence type="ECO:0000256" key="11">
    <source>
        <dbReference type="ARBA" id="ARBA00023026"/>
    </source>
</evidence>
<evidence type="ECO:0000256" key="5">
    <source>
        <dbReference type="ARBA" id="ARBA00011245"/>
    </source>
</evidence>
<evidence type="ECO:0000256" key="7">
    <source>
        <dbReference type="ARBA" id="ARBA00022670"/>
    </source>
</evidence>
<dbReference type="PROSITE" id="PS50022">
    <property type="entry name" value="FA58C_3"/>
    <property type="match status" value="1"/>
</dbReference>
<keyword evidence="10" id="KW-0106">Calcium</keyword>
<dbReference type="InterPro" id="IPR000421">
    <property type="entry name" value="FA58C"/>
</dbReference>
<keyword evidence="8" id="KW-0378">Hydrolase</keyword>
<dbReference type="Gene3D" id="3.20.20.80">
    <property type="entry name" value="Glycosidases"/>
    <property type="match status" value="1"/>
</dbReference>
<evidence type="ECO:0000256" key="10">
    <source>
        <dbReference type="ARBA" id="ARBA00022837"/>
    </source>
</evidence>
<evidence type="ECO:0000259" key="15">
    <source>
        <dbReference type="PROSITE" id="PS50022"/>
    </source>
</evidence>
<protein>
    <recommendedName>
        <fullName evidence="6">beta-galactosidase</fullName>
        <ecNumber evidence="6">3.2.1.23</ecNumber>
    </recommendedName>
    <alternativeName>
        <fullName evidence="13">Lactase</fullName>
    </alternativeName>
</protein>
<dbReference type="Pfam" id="PF02837">
    <property type="entry name" value="Glyco_hydro_2_N"/>
    <property type="match status" value="1"/>
</dbReference>
<feature type="signal peptide" evidence="14">
    <location>
        <begin position="1"/>
        <end position="19"/>
    </location>
</feature>
<evidence type="ECO:0000256" key="4">
    <source>
        <dbReference type="ARBA" id="ARBA00007401"/>
    </source>
</evidence>
<dbReference type="SMART" id="SM01038">
    <property type="entry name" value="Bgal_small_N"/>
    <property type="match status" value="1"/>
</dbReference>
<dbReference type="InterPro" id="IPR050347">
    <property type="entry name" value="Bact_Beta-galactosidase"/>
</dbReference>
<comment type="caution">
    <text evidence="16">The sequence shown here is derived from an EMBL/GenBank/DDBJ whole genome shotgun (WGS) entry which is preliminary data.</text>
</comment>
<dbReference type="SUPFAM" id="SSF49303">
    <property type="entry name" value="beta-Galactosidase/glucuronidase domain"/>
    <property type="match status" value="2"/>
</dbReference>
<dbReference type="PANTHER" id="PTHR46323:SF2">
    <property type="entry name" value="BETA-GALACTOSIDASE"/>
    <property type="match status" value="1"/>
</dbReference>
<evidence type="ECO:0000313" key="16">
    <source>
        <dbReference type="EMBL" id="KGN93431.1"/>
    </source>
</evidence>
<evidence type="ECO:0000256" key="3">
    <source>
        <dbReference type="ARBA" id="ARBA00006067"/>
    </source>
</evidence>
<name>A0ABR4XMU4_9PORP</name>
<dbReference type="Pfam" id="PF02836">
    <property type="entry name" value="Glyco_hydro_2_C"/>
    <property type="match status" value="1"/>
</dbReference>
<dbReference type="EMBL" id="JQZV01000003">
    <property type="protein sequence ID" value="KGN93431.1"/>
    <property type="molecule type" value="Genomic_DNA"/>
</dbReference>
<dbReference type="InterPro" id="IPR032312">
    <property type="entry name" value="LacZ_4"/>
</dbReference>
<evidence type="ECO:0000256" key="14">
    <source>
        <dbReference type="SAM" id="SignalP"/>
    </source>
</evidence>
<keyword evidence="7" id="KW-0645">Protease</keyword>
<evidence type="ECO:0000256" key="2">
    <source>
        <dbReference type="ARBA" id="ARBA00001913"/>
    </source>
</evidence>
<evidence type="ECO:0000256" key="9">
    <source>
        <dbReference type="ARBA" id="ARBA00022807"/>
    </source>
</evidence>
<keyword evidence="14" id="KW-0732">Signal</keyword>
<dbReference type="Pfam" id="PF02929">
    <property type="entry name" value="Bgal_small_N"/>
    <property type="match status" value="1"/>
</dbReference>
<organism evidence="16 17">
    <name type="scientific">Porphyromonas canoris</name>
    <dbReference type="NCBI Taxonomy" id="36875"/>
    <lineage>
        <taxon>Bacteria</taxon>
        <taxon>Pseudomonadati</taxon>
        <taxon>Bacteroidota</taxon>
        <taxon>Bacteroidia</taxon>
        <taxon>Bacteroidales</taxon>
        <taxon>Porphyromonadaceae</taxon>
        <taxon>Porphyromonas</taxon>
    </lineage>
</organism>
<dbReference type="PANTHER" id="PTHR46323">
    <property type="entry name" value="BETA-GALACTOSIDASE"/>
    <property type="match status" value="1"/>
</dbReference>
<sequence length="1343" mass="151659">MKKFFLSLALLLCGASAYAQLHSLQGYEYGVHSSPTGKEWESPERLSLNKEQPHAWMFSFASVDEARAVLPQNSSYWKSLDGTWKFHWVGNPNERPVEFFRPAYDVSQWDDITVPSCWNVVGIQKDGSLKYGTPIYANQPVIFQHKVAVGDWKGGVMRTPPKDWTTYKDRNEVGSYRRTFDIPADWTGRRVYLNFDGVNSFFYLWINGTYVGFSKNSRNTASFDITSYLVKGENSVAVEVYRNSDGSFLEAQDMWRLPGIFRSVYLTSKPDVQLRDLVVIPSLMNGYSDGRLSIKAEVRNLSSKRVEKGYSISYELFKNKLYSQSNSPVELSNPVSSSLNKLEKQSRTVVETTLDLKKPDLWSAEAPHCYTLVAKLKDKKGRIIETVSTLVGFRQVEIKDTEAKDDEFGLAGRYYYINGKPVKLKGVNRQEINPESGNTITTEQMIEEIMLMKRGNINHVRCSHYSNFPQWYYLCDLYGIYLEDEANIESHQYYYGKESLSHVPEFKDAHVGRVMELAAAHVNSPSVVIWSLGNEAGPGENFVHAYKALNSFDPSRPVQYERNNSIVDMGSNQYPSIAWTREAVKGTYKNIKYPFHISEYAHSMGNAGGNLSDYWEAIESTNFFCGAAIWDWVDQALYKTDPQSGTRFFAYGGDFGDKPNSGMFCMNGILFPDHTPKPVFWEVKKVYQNAGITWKDRDKGEIEIFNKRYFTDLSDLYLTYTIIKDGVREKSVRLDMPVIAPRKKAVITLPISGIELDKYADYYVQVQLHLANDEPWAKKDFIQMEEQLLLQTAEVKGAITTQQPVKPQVKQTPESMTIKGNEFTVVFDKRIGSITSLEYAGKQMLKEGTAITLDAFRAPTDNDIWIYRSWVENGLHDLKHKAVYFGSHISKDGTVKVSTMVESQADGSFRITGGSSGHYKIEKVKDENKSGNPFKFTSNLVWTIYPDGSIELQANISSNKPTADLPRLGYYIQTPKCLSQYTYYGLGEHNNYADRKAGAYMGKYSSSVEEQFVPFPKPQSMGNREGVKWASLTDKEGVGMLFVSSEKMSVSALPWSALEMTLAPHWYELPESSANHIHLDKAVMGLGGFSCGQGPPLNHDRIKADSHEYALLIRPLNGTNAAELSKVALSDVKPISIVRSTDGEVTLSTDVANSSDILYTLSSSKRMSPMVYNAPFEMREGGVVTAYSKQTPWLKSMNSFDKINVVKVSVAEVSSEEPEVGIATNMLDQDTETIWHSMYSVTVASYPHWISFDARKETELKGFTLLPRQDDSDNGRIKAYSVQISNDGKKWSDPVITGEFDKSKQMKTVMFKSPVRTRYIRFNALSSHTGADFASAAEITFVE</sequence>